<keyword evidence="3 5" id="KW-0472">Membrane</keyword>
<sequence>MKMNRISKYVAAAGFCGALLAGCGMAPTTAPDGSVGFPARNSAWLKEGTFVNAENLRQIGPGLDKNQVYALIGEPHFSEGIVGVHVWNYVFNFRTGQGPGDVVTCQYQIQYDDHYRVKATYWKDPACKALADGPKPPPVAQTAPSDEVKQFTLDYHLLFPFDKSALRDLLPSGRAELDRIATTLQQQYQHIRSVRVTGYTDRLGTDEYNRQLSHARAETIRSYLTTRGLPGDLIVAQGFGKADPVSAGCPAGRSAEAIACLAPDRRVRIDVAGERR</sequence>
<dbReference type="InterPro" id="IPR050330">
    <property type="entry name" value="Bact_OuterMem_StrucFunc"/>
</dbReference>
<dbReference type="InterPro" id="IPR037873">
    <property type="entry name" value="BamE-like"/>
</dbReference>
<dbReference type="Gene3D" id="3.30.1450.10">
    <property type="match status" value="1"/>
</dbReference>
<dbReference type="PROSITE" id="PS51257">
    <property type="entry name" value="PROKAR_LIPOPROTEIN"/>
    <property type="match status" value="1"/>
</dbReference>
<evidence type="ECO:0000256" key="5">
    <source>
        <dbReference type="PROSITE-ProRule" id="PRU00473"/>
    </source>
</evidence>
<evidence type="ECO:0000256" key="6">
    <source>
        <dbReference type="SAM" id="SignalP"/>
    </source>
</evidence>
<feature type="signal peptide" evidence="6">
    <location>
        <begin position="1"/>
        <end position="26"/>
    </location>
</feature>
<dbReference type="Proteomes" id="UP000070255">
    <property type="component" value="Unassembled WGS sequence"/>
</dbReference>
<dbReference type="SUPFAM" id="SSF103088">
    <property type="entry name" value="OmpA-like"/>
    <property type="match status" value="1"/>
</dbReference>
<keyword evidence="2 6" id="KW-0732">Signal</keyword>
<protein>
    <recommendedName>
        <fullName evidence="7">OmpA-like domain-containing protein</fullName>
    </recommendedName>
</protein>
<dbReference type="EMBL" id="LNJQ01000004">
    <property type="protein sequence ID" value="KWZ38398.1"/>
    <property type="molecule type" value="Genomic_DNA"/>
</dbReference>
<proteinExistence type="predicted"/>
<dbReference type="InterPro" id="IPR006664">
    <property type="entry name" value="OMP_bac"/>
</dbReference>
<evidence type="ECO:0000259" key="7">
    <source>
        <dbReference type="PROSITE" id="PS51123"/>
    </source>
</evidence>
<comment type="subcellular location">
    <subcellularLocation>
        <location evidence="1">Cell outer membrane</location>
    </subcellularLocation>
</comment>
<evidence type="ECO:0000313" key="9">
    <source>
        <dbReference type="Proteomes" id="UP000070255"/>
    </source>
</evidence>
<dbReference type="InterPro" id="IPR036737">
    <property type="entry name" value="OmpA-like_sf"/>
</dbReference>
<dbReference type="InterPro" id="IPR007450">
    <property type="entry name" value="BamE_dom"/>
</dbReference>
<comment type="caution">
    <text evidence="8">The sequence shown here is derived from an EMBL/GenBank/DDBJ whole genome shotgun (WGS) entry which is preliminary data.</text>
</comment>
<reference evidence="8 9" key="1">
    <citation type="submission" date="2015-11" db="EMBL/GenBank/DDBJ databases">
        <authorList>
            <person name="Sahl J."/>
            <person name="Wagner D."/>
            <person name="Keim P."/>
        </authorList>
    </citation>
    <scope>NUCLEOTIDE SEQUENCE [LARGE SCALE GENOMIC DNA]</scope>
    <source>
        <strain evidence="8 9">BDU18</strain>
    </source>
</reference>
<dbReference type="InterPro" id="IPR006665">
    <property type="entry name" value="OmpA-like"/>
</dbReference>
<name>A0ABR5T594_9BURK</name>
<organism evidence="8 9">
    <name type="scientific">Burkholderia savannae</name>
    <dbReference type="NCBI Taxonomy" id="1637837"/>
    <lineage>
        <taxon>Bacteria</taxon>
        <taxon>Pseudomonadati</taxon>
        <taxon>Pseudomonadota</taxon>
        <taxon>Betaproteobacteria</taxon>
        <taxon>Burkholderiales</taxon>
        <taxon>Burkholderiaceae</taxon>
        <taxon>Burkholderia</taxon>
        <taxon>pseudomallei group</taxon>
    </lineage>
</organism>
<evidence type="ECO:0000313" key="8">
    <source>
        <dbReference type="EMBL" id="KWZ38398.1"/>
    </source>
</evidence>
<dbReference type="CDD" id="cd07185">
    <property type="entry name" value="OmpA_C-like"/>
    <property type="match status" value="1"/>
</dbReference>
<dbReference type="Pfam" id="PF00691">
    <property type="entry name" value="OmpA"/>
    <property type="match status" value="1"/>
</dbReference>
<dbReference type="PANTHER" id="PTHR30329:SF21">
    <property type="entry name" value="LIPOPROTEIN YIAD-RELATED"/>
    <property type="match status" value="1"/>
</dbReference>
<dbReference type="PROSITE" id="PS51123">
    <property type="entry name" value="OMPA_2"/>
    <property type="match status" value="1"/>
</dbReference>
<dbReference type="Gene3D" id="3.30.1330.60">
    <property type="entry name" value="OmpA-like domain"/>
    <property type="match status" value="1"/>
</dbReference>
<evidence type="ECO:0000256" key="1">
    <source>
        <dbReference type="ARBA" id="ARBA00004442"/>
    </source>
</evidence>
<evidence type="ECO:0000256" key="3">
    <source>
        <dbReference type="ARBA" id="ARBA00023136"/>
    </source>
</evidence>
<keyword evidence="9" id="KW-1185">Reference proteome</keyword>
<keyword evidence="4" id="KW-0998">Cell outer membrane</keyword>
<dbReference type="PANTHER" id="PTHR30329">
    <property type="entry name" value="STATOR ELEMENT OF FLAGELLAR MOTOR COMPLEX"/>
    <property type="match status" value="1"/>
</dbReference>
<dbReference type="Pfam" id="PF04355">
    <property type="entry name" value="BamE"/>
    <property type="match status" value="1"/>
</dbReference>
<dbReference type="RefSeq" id="WP_038744111.1">
    <property type="nucleotide sequence ID" value="NZ_CP013418.1"/>
</dbReference>
<accession>A0ABR5T594</accession>
<feature type="chain" id="PRO_5045163838" description="OmpA-like domain-containing protein" evidence="6">
    <location>
        <begin position="27"/>
        <end position="276"/>
    </location>
</feature>
<dbReference type="PRINTS" id="PR01021">
    <property type="entry name" value="OMPADOMAIN"/>
</dbReference>
<evidence type="ECO:0000256" key="2">
    <source>
        <dbReference type="ARBA" id="ARBA00022729"/>
    </source>
</evidence>
<evidence type="ECO:0000256" key="4">
    <source>
        <dbReference type="ARBA" id="ARBA00023237"/>
    </source>
</evidence>
<gene>
    <name evidence="8" type="ORF">WS72_26500</name>
</gene>
<feature type="domain" description="OmpA-like" evidence="7">
    <location>
        <begin position="146"/>
        <end position="275"/>
    </location>
</feature>